<dbReference type="PROSITE" id="PS00211">
    <property type="entry name" value="ABC_TRANSPORTER_1"/>
    <property type="match status" value="1"/>
</dbReference>
<evidence type="ECO:0000256" key="1">
    <source>
        <dbReference type="ARBA" id="ARBA00022448"/>
    </source>
</evidence>
<dbReference type="Proteomes" id="UP000255265">
    <property type="component" value="Unassembled WGS sequence"/>
</dbReference>
<dbReference type="InterPro" id="IPR027417">
    <property type="entry name" value="P-loop_NTPase"/>
</dbReference>
<evidence type="ECO:0000256" key="2">
    <source>
        <dbReference type="ARBA" id="ARBA00022475"/>
    </source>
</evidence>
<comment type="caution">
    <text evidence="9">The sequence shown here is derived from an EMBL/GenBank/DDBJ whole genome shotgun (WGS) entry which is preliminary data.</text>
</comment>
<feature type="region of interest" description="Disordered" evidence="7">
    <location>
        <begin position="249"/>
        <end position="281"/>
    </location>
</feature>
<dbReference type="InterPro" id="IPR050086">
    <property type="entry name" value="MetN_ABC_transporter-like"/>
</dbReference>
<reference evidence="9 10" key="1">
    <citation type="submission" date="2018-07" db="EMBL/GenBank/DDBJ databases">
        <title>Genomic Encyclopedia of Type Strains, Phase IV (KMG-IV): sequencing the most valuable type-strain genomes for metagenomic binning, comparative biology and taxonomic classification.</title>
        <authorList>
            <person name="Goeker M."/>
        </authorList>
    </citation>
    <scope>NUCLEOTIDE SEQUENCE [LARGE SCALE GENOMIC DNA]</scope>
    <source>
        <strain evidence="9 10">DSM 21352</strain>
    </source>
</reference>
<organism evidence="9 10">
    <name type="scientific">Pseudacidovorax intermedius</name>
    <dbReference type="NCBI Taxonomy" id="433924"/>
    <lineage>
        <taxon>Bacteria</taxon>
        <taxon>Pseudomonadati</taxon>
        <taxon>Pseudomonadota</taxon>
        <taxon>Betaproteobacteria</taxon>
        <taxon>Burkholderiales</taxon>
        <taxon>Comamonadaceae</taxon>
        <taxon>Pseudacidovorax</taxon>
    </lineage>
</organism>
<dbReference type="InterPro" id="IPR003439">
    <property type="entry name" value="ABC_transporter-like_ATP-bd"/>
</dbReference>
<evidence type="ECO:0000313" key="10">
    <source>
        <dbReference type="Proteomes" id="UP000255265"/>
    </source>
</evidence>
<name>A0A370FFT0_9BURK</name>
<dbReference type="PANTHER" id="PTHR43166">
    <property type="entry name" value="AMINO ACID IMPORT ATP-BINDING PROTEIN"/>
    <property type="match status" value="1"/>
</dbReference>
<evidence type="ECO:0000256" key="3">
    <source>
        <dbReference type="ARBA" id="ARBA00022741"/>
    </source>
</evidence>
<evidence type="ECO:0000256" key="5">
    <source>
        <dbReference type="ARBA" id="ARBA00022967"/>
    </source>
</evidence>
<keyword evidence="10" id="KW-1185">Reference proteome</keyword>
<sequence>MLCFDSVALRHADGTRALDGVSLDVPAGQFCVVLGASGAGKSTLLRTVNGLARPTTGAVRVQGTPVAPRNLARLRPRIGMIHQQFNLVARATVAQNVLCGALPAMPLWRMLPGLFTDTARRKACALIEAVGLGEEHLLRRVSELSGGQQQRVGIARAFMLDPPLVLADEPVASLDPQTSHDVLDLLRRQARERGATVLCSLHQLDLAREFADRIVALRKGRVVFDGAPQAFGPAAFEAVYGRMAEASATAASPVGSRSSPAPALSPQPQPPLPAGLLELAP</sequence>
<dbReference type="OrthoDB" id="9802264at2"/>
<evidence type="ECO:0000256" key="6">
    <source>
        <dbReference type="ARBA" id="ARBA00023136"/>
    </source>
</evidence>
<dbReference type="RefSeq" id="WP_114803083.1">
    <property type="nucleotide sequence ID" value="NZ_QQAV01000004.1"/>
</dbReference>
<keyword evidence="2" id="KW-1003">Cell membrane</keyword>
<keyword evidence="3" id="KW-0547">Nucleotide-binding</keyword>
<evidence type="ECO:0000259" key="8">
    <source>
        <dbReference type="PROSITE" id="PS50893"/>
    </source>
</evidence>
<dbReference type="GO" id="GO:0016020">
    <property type="term" value="C:membrane"/>
    <property type="evidence" value="ECO:0007669"/>
    <property type="project" value="InterPro"/>
</dbReference>
<evidence type="ECO:0000256" key="7">
    <source>
        <dbReference type="SAM" id="MobiDB-lite"/>
    </source>
</evidence>
<dbReference type="Pfam" id="PF00005">
    <property type="entry name" value="ABC_tran"/>
    <property type="match status" value="1"/>
</dbReference>
<dbReference type="SMART" id="SM00382">
    <property type="entry name" value="AAA"/>
    <property type="match status" value="1"/>
</dbReference>
<protein>
    <submittedName>
        <fullName evidence="9">Phosphonate transport system ATP-binding protein</fullName>
    </submittedName>
</protein>
<keyword evidence="5" id="KW-1278">Translocase</keyword>
<dbReference type="CDD" id="cd03256">
    <property type="entry name" value="ABC_PhnC_transporter"/>
    <property type="match status" value="1"/>
</dbReference>
<keyword evidence="6" id="KW-0472">Membrane</keyword>
<dbReference type="PROSITE" id="PS50893">
    <property type="entry name" value="ABC_TRANSPORTER_2"/>
    <property type="match status" value="1"/>
</dbReference>
<dbReference type="SUPFAM" id="SSF52540">
    <property type="entry name" value="P-loop containing nucleoside triphosphate hydrolases"/>
    <property type="match status" value="1"/>
</dbReference>
<dbReference type="GO" id="GO:0005524">
    <property type="term" value="F:ATP binding"/>
    <property type="evidence" value="ECO:0007669"/>
    <property type="project" value="UniProtKB-KW"/>
</dbReference>
<dbReference type="InterPro" id="IPR017871">
    <property type="entry name" value="ABC_transporter-like_CS"/>
</dbReference>
<dbReference type="GO" id="GO:0015416">
    <property type="term" value="F:ABC-type phosphonate transporter activity"/>
    <property type="evidence" value="ECO:0007669"/>
    <property type="project" value="InterPro"/>
</dbReference>
<dbReference type="PANTHER" id="PTHR43166:SF6">
    <property type="entry name" value="PHOSPHONATES IMPORT ATP-BINDING PROTEIN PHNC"/>
    <property type="match status" value="1"/>
</dbReference>
<dbReference type="InterPro" id="IPR003593">
    <property type="entry name" value="AAA+_ATPase"/>
</dbReference>
<feature type="compositionally biased region" description="Pro residues" evidence="7">
    <location>
        <begin position="263"/>
        <end position="273"/>
    </location>
</feature>
<accession>A0A370FFT0</accession>
<feature type="domain" description="ABC transporter" evidence="8">
    <location>
        <begin position="2"/>
        <end position="244"/>
    </location>
</feature>
<gene>
    <name evidence="9" type="ORF">DFR41_104332</name>
</gene>
<proteinExistence type="predicted"/>
<dbReference type="AlphaFoldDB" id="A0A370FFT0"/>
<keyword evidence="1" id="KW-0813">Transport</keyword>
<evidence type="ECO:0000256" key="4">
    <source>
        <dbReference type="ARBA" id="ARBA00022840"/>
    </source>
</evidence>
<dbReference type="EMBL" id="QQAV01000004">
    <property type="protein sequence ID" value="RDI25272.1"/>
    <property type="molecule type" value="Genomic_DNA"/>
</dbReference>
<dbReference type="InterPro" id="IPR012693">
    <property type="entry name" value="ABC_transpr_PhnC"/>
</dbReference>
<evidence type="ECO:0000313" key="9">
    <source>
        <dbReference type="EMBL" id="RDI25272.1"/>
    </source>
</evidence>
<keyword evidence="4 9" id="KW-0067">ATP-binding</keyword>
<dbReference type="Gene3D" id="3.40.50.300">
    <property type="entry name" value="P-loop containing nucleotide triphosphate hydrolases"/>
    <property type="match status" value="1"/>
</dbReference>
<dbReference type="GO" id="GO:0016887">
    <property type="term" value="F:ATP hydrolysis activity"/>
    <property type="evidence" value="ECO:0007669"/>
    <property type="project" value="InterPro"/>
</dbReference>